<evidence type="ECO:0000259" key="2">
    <source>
        <dbReference type="PROSITE" id="PS50106"/>
    </source>
</evidence>
<dbReference type="OrthoDB" id="127276at2759"/>
<evidence type="ECO:0000256" key="1">
    <source>
        <dbReference type="SAM" id="MobiDB-lite"/>
    </source>
</evidence>
<name>A0A9W6WXK3_9STRA</name>
<feature type="domain" description="PDZ" evidence="2">
    <location>
        <begin position="239"/>
        <end position="319"/>
    </location>
</feature>
<feature type="region of interest" description="Disordered" evidence="1">
    <location>
        <begin position="48"/>
        <end position="90"/>
    </location>
</feature>
<gene>
    <name evidence="3" type="ORF">Pfra01_000740000</name>
</gene>
<protein>
    <submittedName>
        <fullName evidence="3">Unnamed protein product</fullName>
    </submittedName>
</protein>
<feature type="compositionally biased region" description="Acidic residues" evidence="1">
    <location>
        <begin position="71"/>
        <end position="82"/>
    </location>
</feature>
<dbReference type="SUPFAM" id="SSF50156">
    <property type="entry name" value="PDZ domain-like"/>
    <property type="match status" value="1"/>
</dbReference>
<dbReference type="InterPro" id="IPR036034">
    <property type="entry name" value="PDZ_sf"/>
</dbReference>
<dbReference type="AlphaFoldDB" id="A0A9W6WXK3"/>
<keyword evidence="4" id="KW-1185">Reference proteome</keyword>
<dbReference type="Proteomes" id="UP001165121">
    <property type="component" value="Unassembled WGS sequence"/>
</dbReference>
<evidence type="ECO:0000313" key="4">
    <source>
        <dbReference type="Proteomes" id="UP001165121"/>
    </source>
</evidence>
<feature type="compositionally biased region" description="Polar residues" evidence="1">
    <location>
        <begin position="52"/>
        <end position="69"/>
    </location>
</feature>
<sequence>MKTEAELWSFDNKHHSINIEKKVAPWLPYKSMSPTRATGNKQFIIKHKNRSPQRMVSAASSAETITSQDDYGAESDAEDEECEGNKDDANVKKNNVYSKKTTSSFVMGSNNTSDEGCLHYEILLWYGSSLGGIDFSPCETAGYPYVKQSNGNESLPGMWNIQEGDFLVSVNECNTHSSVMSFDAVIEFVVSGARPAVLRFRRPNLSELQWIPTQKPRKPTSEERLERRRNREHLEKTLSYVIWREGDGPLGVSLKKQPGLLYPVLADMNRSSVVRRHANIGDQLISINQHDIYKLGSKRWVQLLKSGPKPLVLAFRRLRPPPNQKGARMLDL</sequence>
<dbReference type="InterPro" id="IPR001478">
    <property type="entry name" value="PDZ"/>
</dbReference>
<evidence type="ECO:0000313" key="3">
    <source>
        <dbReference type="EMBL" id="GMF31808.1"/>
    </source>
</evidence>
<organism evidence="3 4">
    <name type="scientific">Phytophthora fragariaefolia</name>
    <dbReference type="NCBI Taxonomy" id="1490495"/>
    <lineage>
        <taxon>Eukaryota</taxon>
        <taxon>Sar</taxon>
        <taxon>Stramenopiles</taxon>
        <taxon>Oomycota</taxon>
        <taxon>Peronosporomycetes</taxon>
        <taxon>Peronosporales</taxon>
        <taxon>Peronosporaceae</taxon>
        <taxon>Phytophthora</taxon>
    </lineage>
</organism>
<comment type="caution">
    <text evidence="3">The sequence shown here is derived from an EMBL/GenBank/DDBJ whole genome shotgun (WGS) entry which is preliminary data.</text>
</comment>
<dbReference type="EMBL" id="BSXT01000654">
    <property type="protein sequence ID" value="GMF31808.1"/>
    <property type="molecule type" value="Genomic_DNA"/>
</dbReference>
<dbReference type="PROSITE" id="PS50106">
    <property type="entry name" value="PDZ"/>
    <property type="match status" value="1"/>
</dbReference>
<accession>A0A9W6WXK3</accession>
<proteinExistence type="predicted"/>
<reference evidence="3" key="1">
    <citation type="submission" date="2023-04" db="EMBL/GenBank/DDBJ databases">
        <title>Phytophthora fragariaefolia NBRC 109709.</title>
        <authorList>
            <person name="Ichikawa N."/>
            <person name="Sato H."/>
            <person name="Tonouchi N."/>
        </authorList>
    </citation>
    <scope>NUCLEOTIDE SEQUENCE</scope>
    <source>
        <strain evidence="3">NBRC 109709</strain>
    </source>
</reference>